<organism evidence="2 3">
    <name type="scientific">Stephania cephalantha</name>
    <dbReference type="NCBI Taxonomy" id="152367"/>
    <lineage>
        <taxon>Eukaryota</taxon>
        <taxon>Viridiplantae</taxon>
        <taxon>Streptophyta</taxon>
        <taxon>Embryophyta</taxon>
        <taxon>Tracheophyta</taxon>
        <taxon>Spermatophyta</taxon>
        <taxon>Magnoliopsida</taxon>
        <taxon>Ranunculales</taxon>
        <taxon>Menispermaceae</taxon>
        <taxon>Menispermoideae</taxon>
        <taxon>Cissampelideae</taxon>
        <taxon>Stephania</taxon>
    </lineage>
</organism>
<evidence type="ECO:0000313" key="2">
    <source>
        <dbReference type="EMBL" id="KAK9131704.1"/>
    </source>
</evidence>
<feature type="compositionally biased region" description="Basic and acidic residues" evidence="1">
    <location>
        <begin position="1"/>
        <end position="11"/>
    </location>
</feature>
<feature type="compositionally biased region" description="Polar residues" evidence="1">
    <location>
        <begin position="12"/>
        <end position="21"/>
    </location>
</feature>
<dbReference type="AlphaFoldDB" id="A0AAP0JCY7"/>
<dbReference type="EMBL" id="JBBNAG010000005">
    <property type="protein sequence ID" value="KAK9131704.1"/>
    <property type="molecule type" value="Genomic_DNA"/>
</dbReference>
<feature type="region of interest" description="Disordered" evidence="1">
    <location>
        <begin position="1"/>
        <end position="27"/>
    </location>
</feature>
<reference evidence="2 3" key="1">
    <citation type="submission" date="2024-01" db="EMBL/GenBank/DDBJ databases">
        <title>Genome assemblies of Stephania.</title>
        <authorList>
            <person name="Yang L."/>
        </authorList>
    </citation>
    <scope>NUCLEOTIDE SEQUENCE [LARGE SCALE GENOMIC DNA]</scope>
    <source>
        <strain evidence="2">JXDWG</strain>
        <tissue evidence="2">Leaf</tissue>
    </source>
</reference>
<sequence length="86" mass="9708">MAETPDLHDNNEYTTKSTTTHLDLDPSPSSELFIVVVYSVPHRRTLDTQRSVREVTELYGSEKSFVVEAHRLLSGLHSIALIALDR</sequence>
<accession>A0AAP0JCY7</accession>
<keyword evidence="3" id="KW-1185">Reference proteome</keyword>
<comment type="caution">
    <text evidence="2">The sequence shown here is derived from an EMBL/GenBank/DDBJ whole genome shotgun (WGS) entry which is preliminary data.</text>
</comment>
<evidence type="ECO:0000256" key="1">
    <source>
        <dbReference type="SAM" id="MobiDB-lite"/>
    </source>
</evidence>
<name>A0AAP0JCY7_9MAGN</name>
<gene>
    <name evidence="2" type="ORF">Scep_011232</name>
</gene>
<protein>
    <submittedName>
        <fullName evidence="2">Uncharacterized protein</fullName>
    </submittedName>
</protein>
<evidence type="ECO:0000313" key="3">
    <source>
        <dbReference type="Proteomes" id="UP001419268"/>
    </source>
</evidence>
<proteinExistence type="predicted"/>
<dbReference type="Proteomes" id="UP001419268">
    <property type="component" value="Unassembled WGS sequence"/>
</dbReference>